<evidence type="ECO:0000256" key="14">
    <source>
        <dbReference type="ARBA" id="ARBA00025830"/>
    </source>
</evidence>
<keyword evidence="8 15" id="KW-1133">Transmembrane helix</keyword>
<keyword evidence="3 15" id="KW-0813">Transport</keyword>
<evidence type="ECO:0000256" key="2">
    <source>
        <dbReference type="ARBA" id="ARBA00005513"/>
    </source>
</evidence>
<evidence type="ECO:0000313" key="19">
    <source>
        <dbReference type="Proteomes" id="UP001300261"/>
    </source>
</evidence>
<comment type="subcellular location">
    <subcellularLocation>
        <location evidence="1">Cell inner membrane</location>
        <topology evidence="1">Single-pass membrane protein</topology>
    </subcellularLocation>
    <subcellularLocation>
        <location evidence="15">Cell membrane</location>
        <topology evidence="15">Single-pass membrane protein</topology>
    </subcellularLocation>
</comment>
<comment type="function">
    <text evidence="13">Component of the F(0) channel, it forms part of the peripheral stalk, linking F(1) to F(0). The b'-subunit is a diverged and duplicated form of b found in plants and photosynthetic bacteria.</text>
</comment>
<evidence type="ECO:0000256" key="16">
    <source>
        <dbReference type="RuleBase" id="RU003848"/>
    </source>
</evidence>
<reference evidence="18 19" key="1">
    <citation type="journal article" date="2016" name="Int. J. Syst. Evol. Microbiol.">
        <title>Labrenzia salina sp. nov., isolated from the rhizosphere of the halophyte Arthrocnemum macrostachyum.</title>
        <authorList>
            <person name="Camacho M."/>
            <person name="Redondo-Gomez S."/>
            <person name="Rodriguez-Llorente I."/>
            <person name="Rohde M."/>
            <person name="Sproer C."/>
            <person name="Schumann P."/>
            <person name="Klenk H.P."/>
            <person name="Montero-Calasanz M.D.C."/>
        </authorList>
    </citation>
    <scope>NUCLEOTIDE SEQUENCE [LARGE SCALE GENOMIC DNA]</scope>
    <source>
        <strain evidence="18 19">DSM 29163</strain>
    </source>
</reference>
<dbReference type="InterPro" id="IPR002146">
    <property type="entry name" value="ATP_synth_b/b'su_bac/chlpt"/>
</dbReference>
<protein>
    <recommendedName>
        <fullName evidence="15">ATP synthase subunit b</fullName>
    </recommendedName>
    <alternativeName>
        <fullName evidence="15">ATP synthase F(0) sector subunit b</fullName>
    </alternativeName>
    <alternativeName>
        <fullName evidence="15">ATPase subunit I</fullName>
    </alternativeName>
    <alternativeName>
        <fullName evidence="15">F-type ATPase subunit b</fullName>
        <shortName evidence="15">F-ATPase subunit b</shortName>
    </alternativeName>
</protein>
<comment type="similarity">
    <text evidence="2 15 16">Belongs to the ATPase B chain family.</text>
</comment>
<comment type="caution">
    <text evidence="18">The sequence shown here is derived from an EMBL/GenBank/DDBJ whole genome shotgun (WGS) entry which is preliminary data.</text>
</comment>
<keyword evidence="9 15" id="KW-0406">Ion transport</keyword>
<keyword evidence="11 15" id="KW-0066">ATP synthesis</keyword>
<evidence type="ECO:0000256" key="4">
    <source>
        <dbReference type="ARBA" id="ARBA00022475"/>
    </source>
</evidence>
<gene>
    <name evidence="15" type="primary">atpF</name>
    <name evidence="18" type="ORF">ON753_15600</name>
</gene>
<keyword evidence="10 15" id="KW-0472">Membrane</keyword>
<comment type="function">
    <text evidence="12 15">F(1)F(0) ATP synthase produces ATP from ADP in the presence of a proton or sodium gradient. F-type ATPases consist of two structural domains, F(1) containing the extramembraneous catalytic core and F(0) containing the membrane proton channel, linked together by a central stalk and a peripheral stalk. During catalysis, ATP synthesis in the catalytic domain of F(1) is coupled via a rotary mechanism of the central stalk subunits to proton translocation.</text>
</comment>
<accession>A0ABT3R3I9</accession>
<evidence type="ECO:0000256" key="13">
    <source>
        <dbReference type="ARBA" id="ARBA00025614"/>
    </source>
</evidence>
<sequence>MIMDATFWALIGLILFFALIAYVKVPGKIGSALDSRADSIRKDLEEARRMREEAQALLSEYQRKRHAAEAEAEAIIAEANTEAERLTLETNQALEEMMARRSKAAEEKIAQAETQAIAEVRAKAADVAVAAAEQILSAKVKDKVADDILSKSIAQVKERLN</sequence>
<evidence type="ECO:0000313" key="18">
    <source>
        <dbReference type="EMBL" id="MCX2723778.1"/>
    </source>
</evidence>
<organism evidence="18 19">
    <name type="scientific">Roseibium salinum</name>
    <dbReference type="NCBI Taxonomy" id="1604349"/>
    <lineage>
        <taxon>Bacteria</taxon>
        <taxon>Pseudomonadati</taxon>
        <taxon>Pseudomonadota</taxon>
        <taxon>Alphaproteobacteria</taxon>
        <taxon>Hyphomicrobiales</taxon>
        <taxon>Stappiaceae</taxon>
        <taxon>Roseibium</taxon>
    </lineage>
</organism>
<evidence type="ECO:0000256" key="8">
    <source>
        <dbReference type="ARBA" id="ARBA00022989"/>
    </source>
</evidence>
<dbReference type="EMBL" id="JAPEVI010000003">
    <property type="protein sequence ID" value="MCX2723778.1"/>
    <property type="molecule type" value="Genomic_DNA"/>
</dbReference>
<evidence type="ECO:0000256" key="7">
    <source>
        <dbReference type="ARBA" id="ARBA00022781"/>
    </source>
</evidence>
<dbReference type="PANTHER" id="PTHR33445">
    <property type="entry name" value="ATP SYNTHASE SUBUNIT B', CHLOROPLASTIC"/>
    <property type="match status" value="1"/>
</dbReference>
<evidence type="ECO:0000256" key="6">
    <source>
        <dbReference type="ARBA" id="ARBA00022692"/>
    </source>
</evidence>
<name>A0ABT3R3I9_9HYPH</name>
<comment type="subunit">
    <text evidence="14 15">F-type ATPases have 2 components, F(1) - the catalytic core - and F(0) - the membrane proton channel. F(1) has five subunits: alpha(3), beta(3), gamma(1), delta(1), epsilon(1). F(0) has three main subunits: a(1), b(2) and c(10-14). The alpha and beta chains form an alternating ring which encloses part of the gamma chain. F(1) is attached to F(0) by a central stalk formed by the gamma and epsilon chains, while a peripheral stalk is formed by the delta and b chains.</text>
</comment>
<evidence type="ECO:0000256" key="3">
    <source>
        <dbReference type="ARBA" id="ARBA00022448"/>
    </source>
</evidence>
<proteinExistence type="inferred from homology"/>
<evidence type="ECO:0000256" key="5">
    <source>
        <dbReference type="ARBA" id="ARBA00022547"/>
    </source>
</evidence>
<keyword evidence="7 15" id="KW-0375">Hydrogen ion transport</keyword>
<feature type="transmembrane region" description="Helical" evidence="15">
    <location>
        <begin position="6"/>
        <end position="23"/>
    </location>
</feature>
<keyword evidence="4 15" id="KW-1003">Cell membrane</keyword>
<evidence type="ECO:0000256" key="15">
    <source>
        <dbReference type="HAMAP-Rule" id="MF_01398"/>
    </source>
</evidence>
<evidence type="ECO:0000256" key="1">
    <source>
        <dbReference type="ARBA" id="ARBA00004377"/>
    </source>
</evidence>
<keyword evidence="19" id="KW-1185">Reference proteome</keyword>
<evidence type="ECO:0000256" key="12">
    <source>
        <dbReference type="ARBA" id="ARBA00025198"/>
    </source>
</evidence>
<feature type="coiled-coil region" evidence="17">
    <location>
        <begin position="37"/>
        <end position="115"/>
    </location>
</feature>
<dbReference type="InterPro" id="IPR050059">
    <property type="entry name" value="ATP_synthase_B_chain"/>
</dbReference>
<dbReference type="CDD" id="cd06503">
    <property type="entry name" value="ATP-synt_Fo_b"/>
    <property type="match status" value="1"/>
</dbReference>
<evidence type="ECO:0000256" key="17">
    <source>
        <dbReference type="SAM" id="Coils"/>
    </source>
</evidence>
<evidence type="ECO:0000256" key="9">
    <source>
        <dbReference type="ARBA" id="ARBA00023065"/>
    </source>
</evidence>
<dbReference type="RefSeq" id="WP_265967171.1">
    <property type="nucleotide sequence ID" value="NZ_JAPEVI010000003.1"/>
</dbReference>
<evidence type="ECO:0000256" key="11">
    <source>
        <dbReference type="ARBA" id="ARBA00023310"/>
    </source>
</evidence>
<dbReference type="Proteomes" id="UP001300261">
    <property type="component" value="Unassembled WGS sequence"/>
</dbReference>
<keyword evidence="17" id="KW-0175">Coiled coil</keyword>
<keyword evidence="6 15" id="KW-0812">Transmembrane</keyword>
<keyword evidence="5 15" id="KW-0138">CF(0)</keyword>
<evidence type="ECO:0000256" key="10">
    <source>
        <dbReference type="ARBA" id="ARBA00023136"/>
    </source>
</evidence>
<dbReference type="PANTHER" id="PTHR33445:SF1">
    <property type="entry name" value="ATP SYNTHASE SUBUNIT B"/>
    <property type="match status" value="1"/>
</dbReference>
<dbReference type="Pfam" id="PF00430">
    <property type="entry name" value="ATP-synt_B"/>
    <property type="match status" value="1"/>
</dbReference>
<dbReference type="HAMAP" id="MF_01398">
    <property type="entry name" value="ATP_synth_b_bprime"/>
    <property type="match status" value="1"/>
</dbReference>